<protein>
    <submittedName>
        <fullName evidence="1">Uncharacterized protein</fullName>
    </submittedName>
</protein>
<organism evidence="1 2">
    <name type="scientific">Datura stramonium</name>
    <name type="common">Jimsonweed</name>
    <name type="synonym">Common thornapple</name>
    <dbReference type="NCBI Taxonomy" id="4076"/>
    <lineage>
        <taxon>Eukaryota</taxon>
        <taxon>Viridiplantae</taxon>
        <taxon>Streptophyta</taxon>
        <taxon>Embryophyta</taxon>
        <taxon>Tracheophyta</taxon>
        <taxon>Spermatophyta</taxon>
        <taxon>Magnoliopsida</taxon>
        <taxon>eudicotyledons</taxon>
        <taxon>Gunneridae</taxon>
        <taxon>Pentapetalae</taxon>
        <taxon>asterids</taxon>
        <taxon>lamiids</taxon>
        <taxon>Solanales</taxon>
        <taxon>Solanaceae</taxon>
        <taxon>Solanoideae</taxon>
        <taxon>Datureae</taxon>
        <taxon>Datura</taxon>
    </lineage>
</organism>
<accession>A0ABS8WV30</accession>
<feature type="non-terminal residue" evidence="1">
    <location>
        <position position="1"/>
    </location>
</feature>
<name>A0ABS8WV30_DATST</name>
<proteinExistence type="predicted"/>
<sequence>GVIGGVLEAVATVAVHNSEVTSEALRRVVGRCNISSYLVIRWNFESVQDHSIDHEWKNHRLYHNE</sequence>
<comment type="caution">
    <text evidence="1">The sequence shown here is derived from an EMBL/GenBank/DDBJ whole genome shotgun (WGS) entry which is preliminary data.</text>
</comment>
<feature type="non-terminal residue" evidence="1">
    <location>
        <position position="65"/>
    </location>
</feature>
<keyword evidence="2" id="KW-1185">Reference proteome</keyword>
<dbReference type="EMBL" id="JACEIK010011487">
    <property type="protein sequence ID" value="MCE3215711.1"/>
    <property type="molecule type" value="Genomic_DNA"/>
</dbReference>
<dbReference type="Proteomes" id="UP000823775">
    <property type="component" value="Unassembled WGS sequence"/>
</dbReference>
<gene>
    <name evidence="1" type="ORF">HAX54_003258</name>
</gene>
<evidence type="ECO:0000313" key="2">
    <source>
        <dbReference type="Proteomes" id="UP000823775"/>
    </source>
</evidence>
<evidence type="ECO:0000313" key="1">
    <source>
        <dbReference type="EMBL" id="MCE3215711.1"/>
    </source>
</evidence>
<reference evidence="1 2" key="1">
    <citation type="journal article" date="2021" name="BMC Genomics">
        <title>Datura genome reveals duplications of psychoactive alkaloid biosynthetic genes and high mutation rate following tissue culture.</title>
        <authorList>
            <person name="Rajewski A."/>
            <person name="Carter-House D."/>
            <person name="Stajich J."/>
            <person name="Litt A."/>
        </authorList>
    </citation>
    <scope>NUCLEOTIDE SEQUENCE [LARGE SCALE GENOMIC DNA]</scope>
    <source>
        <strain evidence="1">AR-01</strain>
    </source>
</reference>